<evidence type="ECO:0000259" key="1">
    <source>
        <dbReference type="PROSITE" id="PS50127"/>
    </source>
</evidence>
<dbReference type="KEGG" id="tpal:117650733"/>
<keyword evidence="2" id="KW-1185">Reference proteome</keyword>
<dbReference type="PROSITE" id="PS50127">
    <property type="entry name" value="UBC_2"/>
    <property type="match status" value="1"/>
</dbReference>
<dbReference type="SMART" id="SM00212">
    <property type="entry name" value="UBCc"/>
    <property type="match status" value="1"/>
</dbReference>
<reference evidence="3" key="1">
    <citation type="submission" date="2025-08" db="UniProtKB">
        <authorList>
            <consortium name="RefSeq"/>
        </authorList>
    </citation>
    <scope>IDENTIFICATION</scope>
    <source>
        <tissue evidence="3">Total insect</tissue>
    </source>
</reference>
<evidence type="ECO:0000313" key="2">
    <source>
        <dbReference type="Proteomes" id="UP000515158"/>
    </source>
</evidence>
<sequence>MAPEPTVNMQRRIMRDITDISKMESDYILIDGDHLNYIKVVITGPPSSPFEGGIFEVTLDLHKFPAKPPKVVFETPVFHPNICPYEGKVCMNILNPTEWAPATRLVQILEAARSLLDQPNAASPLNGSAACMLRMNQNMYVDTIRAWTHVFAGGDGSRVPQHMLDLMNQATERLHITKAKALRLLTRHEWIPNRLTRRSSEDESD</sequence>
<protein>
    <submittedName>
        <fullName evidence="3">Ubiquitin-conjugating enzyme E2 35-like</fullName>
    </submittedName>
</protein>
<evidence type="ECO:0000313" key="3">
    <source>
        <dbReference type="RefSeq" id="XP_034250215.1"/>
    </source>
</evidence>
<accession>A0A6P8ZYL3</accession>
<dbReference type="OrthoDB" id="9973183at2759"/>
<dbReference type="InterPro" id="IPR016135">
    <property type="entry name" value="UBQ-conjugating_enzyme/RWD"/>
</dbReference>
<dbReference type="InterPro" id="IPR000608">
    <property type="entry name" value="UBC"/>
</dbReference>
<organism evidence="3">
    <name type="scientific">Thrips palmi</name>
    <name type="common">Melon thrips</name>
    <dbReference type="NCBI Taxonomy" id="161013"/>
    <lineage>
        <taxon>Eukaryota</taxon>
        <taxon>Metazoa</taxon>
        <taxon>Ecdysozoa</taxon>
        <taxon>Arthropoda</taxon>
        <taxon>Hexapoda</taxon>
        <taxon>Insecta</taxon>
        <taxon>Pterygota</taxon>
        <taxon>Neoptera</taxon>
        <taxon>Paraneoptera</taxon>
        <taxon>Thysanoptera</taxon>
        <taxon>Terebrantia</taxon>
        <taxon>Thripoidea</taxon>
        <taxon>Thripidae</taxon>
        <taxon>Thrips</taxon>
    </lineage>
</organism>
<dbReference type="AlphaFoldDB" id="A0A6P8ZYL3"/>
<name>A0A6P8ZYL3_THRPL</name>
<dbReference type="RefSeq" id="XP_034250215.1">
    <property type="nucleotide sequence ID" value="XM_034394324.1"/>
</dbReference>
<dbReference type="GeneID" id="117650733"/>
<dbReference type="PANTHER" id="PTHR24067">
    <property type="entry name" value="UBIQUITIN-CONJUGATING ENZYME E2"/>
    <property type="match status" value="1"/>
</dbReference>
<dbReference type="InterPro" id="IPR050113">
    <property type="entry name" value="Ub_conjugating_enzyme"/>
</dbReference>
<dbReference type="SUPFAM" id="SSF54495">
    <property type="entry name" value="UBC-like"/>
    <property type="match status" value="1"/>
</dbReference>
<dbReference type="Gene3D" id="3.10.110.10">
    <property type="entry name" value="Ubiquitin Conjugating Enzyme"/>
    <property type="match status" value="1"/>
</dbReference>
<feature type="domain" description="UBC core" evidence="1">
    <location>
        <begin position="8"/>
        <end position="153"/>
    </location>
</feature>
<dbReference type="Proteomes" id="UP000515158">
    <property type="component" value="Unplaced"/>
</dbReference>
<dbReference type="Pfam" id="PF00179">
    <property type="entry name" value="UQ_con"/>
    <property type="match status" value="1"/>
</dbReference>
<dbReference type="InParanoid" id="A0A6P8ZYL3"/>
<proteinExistence type="predicted"/>
<gene>
    <name evidence="3" type="primary">LOC117650733</name>
</gene>